<dbReference type="InterPro" id="IPR012318">
    <property type="entry name" value="HTH_CRP"/>
</dbReference>
<dbReference type="InterPro" id="IPR014710">
    <property type="entry name" value="RmlC-like_jellyroll"/>
</dbReference>
<dbReference type="Pfam" id="PF00027">
    <property type="entry name" value="cNMP_binding"/>
    <property type="match status" value="1"/>
</dbReference>
<dbReference type="InterPro" id="IPR036390">
    <property type="entry name" value="WH_DNA-bd_sf"/>
</dbReference>
<feature type="domain" description="HTH crp-type" evidence="4">
    <location>
        <begin position="149"/>
        <end position="223"/>
    </location>
</feature>
<dbReference type="CDD" id="cd00038">
    <property type="entry name" value="CAP_ED"/>
    <property type="match status" value="1"/>
</dbReference>
<protein>
    <submittedName>
        <fullName evidence="5">Nitrogen fixation regulation protein FixK</fullName>
    </submittedName>
</protein>
<sequence>MTTDCLNCPLRQRPVFEPMKGNELDFMRKFKTGELEINAGTTLMLEGTNSPQLYTALKGMGLRYKTLKSGERQVINFVLPGDFIGLQAGVMQEMQHSVEATTDMKLCVFDRKNLWRLFRDCPERAYDLTWLAAVEEHLLGENLAILGHMNGLRRIASAFVRLHDRGAALGLAHNGRMPLPYKQQDLADALGLSLVHTNKTLRHLRKGGAVRWMNGQLEVLDYDLLCGIAGLDPGRRAILRPLI</sequence>
<dbReference type="Gene3D" id="1.10.10.10">
    <property type="entry name" value="Winged helix-like DNA-binding domain superfamily/Winged helix DNA-binding domain"/>
    <property type="match status" value="1"/>
</dbReference>
<evidence type="ECO:0000256" key="1">
    <source>
        <dbReference type="ARBA" id="ARBA00023015"/>
    </source>
</evidence>
<dbReference type="SUPFAM" id="SSF51206">
    <property type="entry name" value="cAMP-binding domain-like"/>
    <property type="match status" value="1"/>
</dbReference>
<dbReference type="GO" id="GO:0003677">
    <property type="term" value="F:DNA binding"/>
    <property type="evidence" value="ECO:0007669"/>
    <property type="project" value="UniProtKB-KW"/>
</dbReference>
<name>A0A1X6ZPX8_9RHOB</name>
<evidence type="ECO:0000259" key="4">
    <source>
        <dbReference type="PROSITE" id="PS51063"/>
    </source>
</evidence>
<proteinExistence type="predicted"/>
<dbReference type="RefSeq" id="WP_085818617.1">
    <property type="nucleotide sequence ID" value="NZ_FWFU01000004.1"/>
</dbReference>
<evidence type="ECO:0000313" key="5">
    <source>
        <dbReference type="EMBL" id="SLN56104.1"/>
    </source>
</evidence>
<dbReference type="SUPFAM" id="SSF46785">
    <property type="entry name" value="Winged helix' DNA-binding domain"/>
    <property type="match status" value="1"/>
</dbReference>
<dbReference type="Proteomes" id="UP000193207">
    <property type="component" value="Unassembled WGS sequence"/>
</dbReference>
<accession>A0A1X6ZPX8</accession>
<dbReference type="Pfam" id="PF13545">
    <property type="entry name" value="HTH_Crp_2"/>
    <property type="match status" value="1"/>
</dbReference>
<dbReference type="InterPro" id="IPR036388">
    <property type="entry name" value="WH-like_DNA-bd_sf"/>
</dbReference>
<evidence type="ECO:0000256" key="3">
    <source>
        <dbReference type="ARBA" id="ARBA00023163"/>
    </source>
</evidence>
<keyword evidence="6" id="KW-1185">Reference proteome</keyword>
<organism evidence="5 6">
    <name type="scientific">Roseovarius halotolerans</name>
    <dbReference type="NCBI Taxonomy" id="505353"/>
    <lineage>
        <taxon>Bacteria</taxon>
        <taxon>Pseudomonadati</taxon>
        <taxon>Pseudomonadota</taxon>
        <taxon>Alphaproteobacteria</taxon>
        <taxon>Rhodobacterales</taxon>
        <taxon>Roseobacteraceae</taxon>
        <taxon>Roseovarius</taxon>
    </lineage>
</organism>
<keyword evidence="3" id="KW-0804">Transcription</keyword>
<dbReference type="OrthoDB" id="7584044at2"/>
<dbReference type="InterPro" id="IPR000595">
    <property type="entry name" value="cNMP-bd_dom"/>
</dbReference>
<dbReference type="PROSITE" id="PS51063">
    <property type="entry name" value="HTH_CRP_2"/>
    <property type="match status" value="1"/>
</dbReference>
<dbReference type="AlphaFoldDB" id="A0A1X6ZPX8"/>
<keyword evidence="1" id="KW-0805">Transcription regulation</keyword>
<keyword evidence="2" id="KW-0238">DNA-binding</keyword>
<dbReference type="GO" id="GO:0006355">
    <property type="term" value="P:regulation of DNA-templated transcription"/>
    <property type="evidence" value="ECO:0007669"/>
    <property type="project" value="InterPro"/>
</dbReference>
<dbReference type="EMBL" id="FWFU01000004">
    <property type="protein sequence ID" value="SLN56104.1"/>
    <property type="molecule type" value="Genomic_DNA"/>
</dbReference>
<reference evidence="5 6" key="1">
    <citation type="submission" date="2017-03" db="EMBL/GenBank/DDBJ databases">
        <authorList>
            <person name="Afonso C.L."/>
            <person name="Miller P.J."/>
            <person name="Scott M.A."/>
            <person name="Spackman E."/>
            <person name="Goraichik I."/>
            <person name="Dimitrov K.M."/>
            <person name="Suarez D.L."/>
            <person name="Swayne D.E."/>
        </authorList>
    </citation>
    <scope>NUCLEOTIDE SEQUENCE [LARGE SCALE GENOMIC DNA]</scope>
    <source>
        <strain evidence="5 6">CECT 8110</strain>
    </source>
</reference>
<gene>
    <name evidence="5" type="primary">fixK_2</name>
    <name evidence="5" type="ORF">ROH8110_03062</name>
</gene>
<dbReference type="SMART" id="SM00419">
    <property type="entry name" value="HTH_CRP"/>
    <property type="match status" value="1"/>
</dbReference>
<dbReference type="Gene3D" id="2.60.120.10">
    <property type="entry name" value="Jelly Rolls"/>
    <property type="match status" value="1"/>
</dbReference>
<evidence type="ECO:0000256" key="2">
    <source>
        <dbReference type="ARBA" id="ARBA00023125"/>
    </source>
</evidence>
<dbReference type="InterPro" id="IPR018490">
    <property type="entry name" value="cNMP-bd_dom_sf"/>
</dbReference>
<evidence type="ECO:0000313" key="6">
    <source>
        <dbReference type="Proteomes" id="UP000193207"/>
    </source>
</evidence>